<dbReference type="GO" id="GO:0043565">
    <property type="term" value="F:sequence-specific DNA binding"/>
    <property type="evidence" value="ECO:0007669"/>
    <property type="project" value="InterPro"/>
</dbReference>
<dbReference type="InterPro" id="IPR015943">
    <property type="entry name" value="WD40/YVTN_repeat-like_dom_sf"/>
</dbReference>
<keyword evidence="6" id="KW-0804">Transcription</keyword>
<organism evidence="12 13">
    <name type="scientific">Pseudotamlana haliotis</name>
    <dbReference type="NCBI Taxonomy" id="2614804"/>
    <lineage>
        <taxon>Bacteria</taxon>
        <taxon>Pseudomonadati</taxon>
        <taxon>Bacteroidota</taxon>
        <taxon>Flavobacteriia</taxon>
        <taxon>Flavobacteriales</taxon>
        <taxon>Flavobacteriaceae</taxon>
        <taxon>Pseudotamlana</taxon>
    </lineage>
</organism>
<evidence type="ECO:0000313" key="12">
    <source>
        <dbReference type="EMBL" id="KAB1067281.1"/>
    </source>
</evidence>
<dbReference type="Gene3D" id="2.130.10.10">
    <property type="entry name" value="YVTN repeat-like/Quinoprotein amine dehydrogenase"/>
    <property type="match status" value="2"/>
</dbReference>
<evidence type="ECO:0000259" key="10">
    <source>
        <dbReference type="PROSITE" id="PS50109"/>
    </source>
</evidence>
<feature type="domain" description="Response regulatory" evidence="11">
    <location>
        <begin position="1064"/>
        <end position="1179"/>
    </location>
</feature>
<comment type="caution">
    <text evidence="12">The sequence shown here is derived from an EMBL/GenBank/DDBJ whole genome shotgun (WGS) entry which is preliminary data.</text>
</comment>
<evidence type="ECO:0000256" key="3">
    <source>
        <dbReference type="ARBA" id="ARBA00022553"/>
    </source>
</evidence>
<dbReference type="SMART" id="SM00388">
    <property type="entry name" value="HisKA"/>
    <property type="match status" value="1"/>
</dbReference>
<reference evidence="12 13" key="1">
    <citation type="submission" date="2019-09" db="EMBL/GenBank/DDBJ databases">
        <authorList>
            <person name="Cao W.R."/>
        </authorList>
    </citation>
    <scope>NUCLEOTIDE SEQUENCE [LARGE SCALE GENOMIC DNA]</scope>
    <source>
        <strain evidence="12 13">B1N29</strain>
    </source>
</reference>
<evidence type="ECO:0000256" key="1">
    <source>
        <dbReference type="ARBA" id="ARBA00000085"/>
    </source>
</evidence>
<dbReference type="InterPro" id="IPR036890">
    <property type="entry name" value="HATPase_C_sf"/>
</dbReference>
<feature type="domain" description="HTH araC/xylS-type" evidence="9">
    <location>
        <begin position="1210"/>
        <end position="1309"/>
    </location>
</feature>
<name>A0A6N6MC68_9FLAO</name>
<dbReference type="Gene3D" id="1.10.10.60">
    <property type="entry name" value="Homeodomain-like"/>
    <property type="match status" value="1"/>
</dbReference>
<dbReference type="Proteomes" id="UP000441333">
    <property type="component" value="Unassembled WGS sequence"/>
</dbReference>
<evidence type="ECO:0000256" key="5">
    <source>
        <dbReference type="ARBA" id="ARBA00023125"/>
    </source>
</evidence>
<evidence type="ECO:0000313" key="13">
    <source>
        <dbReference type="Proteomes" id="UP000441333"/>
    </source>
</evidence>
<dbReference type="SMART" id="SM00448">
    <property type="entry name" value="REC"/>
    <property type="match status" value="1"/>
</dbReference>
<keyword evidence="3 7" id="KW-0597">Phosphoprotein</keyword>
<keyword evidence="4" id="KW-0805">Transcription regulation</keyword>
<dbReference type="Pfam" id="PF12833">
    <property type="entry name" value="HTH_18"/>
    <property type="match status" value="1"/>
</dbReference>
<dbReference type="Gene3D" id="1.10.287.130">
    <property type="match status" value="1"/>
</dbReference>
<dbReference type="InterPro" id="IPR005467">
    <property type="entry name" value="His_kinase_dom"/>
</dbReference>
<dbReference type="PROSITE" id="PS50110">
    <property type="entry name" value="RESPONSE_REGULATORY"/>
    <property type="match status" value="1"/>
</dbReference>
<accession>A0A6N6MC68</accession>
<dbReference type="Pfam" id="PF00512">
    <property type="entry name" value="HisKA"/>
    <property type="match status" value="1"/>
</dbReference>
<dbReference type="EC" id="2.7.13.3" evidence="2"/>
<dbReference type="Pfam" id="PF00072">
    <property type="entry name" value="Response_reg"/>
    <property type="match status" value="1"/>
</dbReference>
<evidence type="ECO:0000256" key="7">
    <source>
        <dbReference type="PROSITE-ProRule" id="PRU00169"/>
    </source>
</evidence>
<dbReference type="RefSeq" id="WP_191963511.1">
    <property type="nucleotide sequence ID" value="NZ_WAAT01000050.1"/>
</dbReference>
<dbReference type="InterPro" id="IPR018062">
    <property type="entry name" value="HTH_AraC-typ_CS"/>
</dbReference>
<dbReference type="PROSITE" id="PS01124">
    <property type="entry name" value="HTH_ARAC_FAMILY_2"/>
    <property type="match status" value="1"/>
</dbReference>
<dbReference type="InterPro" id="IPR011123">
    <property type="entry name" value="Y_Y_Y"/>
</dbReference>
<dbReference type="Gene3D" id="3.40.50.2300">
    <property type="match status" value="1"/>
</dbReference>
<dbReference type="Gene3D" id="2.60.40.10">
    <property type="entry name" value="Immunoglobulins"/>
    <property type="match status" value="1"/>
</dbReference>
<evidence type="ECO:0000256" key="2">
    <source>
        <dbReference type="ARBA" id="ARBA00012438"/>
    </source>
</evidence>
<keyword evidence="8" id="KW-0472">Membrane</keyword>
<gene>
    <name evidence="12" type="ORF">F6U93_12770</name>
</gene>
<evidence type="ECO:0000259" key="11">
    <source>
        <dbReference type="PROSITE" id="PS50110"/>
    </source>
</evidence>
<dbReference type="InterPro" id="IPR018060">
    <property type="entry name" value="HTH_AraC"/>
</dbReference>
<dbReference type="Pfam" id="PF07494">
    <property type="entry name" value="Reg_prop"/>
    <property type="match status" value="1"/>
</dbReference>
<feature type="domain" description="Histidine kinase" evidence="10">
    <location>
        <begin position="817"/>
        <end position="1029"/>
    </location>
</feature>
<dbReference type="SUPFAM" id="SSF55874">
    <property type="entry name" value="ATPase domain of HSP90 chaperone/DNA topoisomerase II/histidine kinase"/>
    <property type="match status" value="1"/>
</dbReference>
<dbReference type="Pfam" id="PF02518">
    <property type="entry name" value="HATPase_c"/>
    <property type="match status" value="1"/>
</dbReference>
<evidence type="ECO:0000256" key="4">
    <source>
        <dbReference type="ARBA" id="ARBA00023015"/>
    </source>
</evidence>
<evidence type="ECO:0000256" key="8">
    <source>
        <dbReference type="SAM" id="Phobius"/>
    </source>
</evidence>
<proteinExistence type="predicted"/>
<feature type="modified residue" description="4-aspartylphosphate" evidence="7">
    <location>
        <position position="1112"/>
    </location>
</feature>
<dbReference type="Pfam" id="PF07495">
    <property type="entry name" value="Y_Y_Y"/>
    <property type="match status" value="1"/>
</dbReference>
<evidence type="ECO:0000259" key="9">
    <source>
        <dbReference type="PROSITE" id="PS01124"/>
    </source>
</evidence>
<dbReference type="PROSITE" id="PS00041">
    <property type="entry name" value="HTH_ARAC_FAMILY_1"/>
    <property type="match status" value="1"/>
</dbReference>
<keyword evidence="8" id="KW-1133">Transmembrane helix</keyword>
<dbReference type="Gene3D" id="3.30.565.10">
    <property type="entry name" value="Histidine kinase-like ATPase, C-terminal domain"/>
    <property type="match status" value="1"/>
</dbReference>
<dbReference type="CDD" id="cd00082">
    <property type="entry name" value="HisKA"/>
    <property type="match status" value="1"/>
</dbReference>
<dbReference type="InterPro" id="IPR003594">
    <property type="entry name" value="HATPase_dom"/>
</dbReference>
<sequence length="1311" mass="149633">MKILRARTIKTYNIIILVMLYSTVGICQKETFNNTLQKEFAFRALTIEEGLSQNCVLSIAQDSIGYLWLATQDGLNKYDGRKFTHYDKQFENITRTTFSKLGKVHIDKQNNLWIITYNGQLERYNQKTDDFSPIKTPYPICSLFQDEAFNIYLGTYNQGVLKIDSETKDTIHLNQPEIKNRTIYDFLETTEGIIMASSGAVFSYSETTALNTIAVDHINTTNYSALKSSKDGTVWLGSYGAGLFFKPPGSHTFQKFTHPKLPENLNIEDLLVDRKNRLWIATYGDGIFVINKETQEVKNYKANKSNPFALQYNDMLSLFEDNTGVIWCGSDGTGASYYDEYLIKFNILTNKQVPQHINVDMVRSLSADDKNNIWIGTYSTGLTRFNLKDKTCKTFTTKNSSLSTNRIISLNYFDNELWVGHQVHGLNTLNPSGEFVKHPELQNYTIWNIVAETGDKRWFSTEQHGVILYEKNKGILKAFNKSNTNLPTNNIRALAKQNDSIIWLGADNVGVYRLNYKTNQTKKISKLNYKIKSLLIQGDTLWVGTNGSGLIKYNTSNDETNVYTQKDGLPNQVVYGVLPDTKQNLWLSTNNGISKFTPSKKTNAFENFSADDGLQGTEFNSGAYHKTEDGTLIFGGLEGINWFKPHQINYNPVKPKTIISSFEIFSENREMTENQQLKYNENTITFTFSSLHFSIPERSSFKYKLNNHDKDWIDSKHNNLAHYTNLPPDTYTFEVMSSNYDGVWNETPAQYTFEIKDPWYANVYAIIVYNLIFILLSYIVYYYAKLRWHMKMQLQLENAETNRLKKLDEYKTKLYTNISHEIRTPLTLILGPVTNQLNKVDLSAKDKKELTLVKQNADRLLNLVDQMLNLSMIDSGQTKLKVCKGNLGLLLKQIVNAFKYSALKKDLKIKSKIENLNEAWYDNDVIEKICANLFTNAIKYTTNKSDIIFEASKQGEFLVLSIINTSDHIEGKDLSKLFQRFYQDNKMSDGVGVGLALVRDLVSLTRGSIVANNMGDNNIQFSVSIPIDRESFHDDEILNSFIETNKNQQITLVDQEVSETEKTQILIVEDEPDILDFIKTIFINTYEITQATNGKEGLENALKNSPDIVISDIMMPISSGIDLCHAIKTNPITSHIPVILLTARSAEQHEIEGLKTGADAYITKPFNADKLKIIVENLIKNRKQVQKHFSNSLSVSPKIATSSTESKFLKQLQETVDTHLTDSNFNSEQFAEHMNMSRTQLHRKLKAITNCTTSELIRLQRLKLAKNLLSQSDATISEVGYQIGFNTPSYFIKCFKELYNCTPNEFISKQQ</sequence>
<keyword evidence="5" id="KW-0238">DNA-binding</keyword>
<dbReference type="SUPFAM" id="SSF47384">
    <property type="entry name" value="Homodimeric domain of signal transducing histidine kinase"/>
    <property type="match status" value="1"/>
</dbReference>
<feature type="transmembrane region" description="Helical" evidence="8">
    <location>
        <begin position="759"/>
        <end position="784"/>
    </location>
</feature>
<evidence type="ECO:0000256" key="6">
    <source>
        <dbReference type="ARBA" id="ARBA00023163"/>
    </source>
</evidence>
<dbReference type="SMART" id="SM00342">
    <property type="entry name" value="HTH_ARAC"/>
    <property type="match status" value="1"/>
</dbReference>
<dbReference type="InterPro" id="IPR003661">
    <property type="entry name" value="HisK_dim/P_dom"/>
</dbReference>
<dbReference type="InterPro" id="IPR013783">
    <property type="entry name" value="Ig-like_fold"/>
</dbReference>
<dbReference type="SUPFAM" id="SSF52172">
    <property type="entry name" value="CheY-like"/>
    <property type="match status" value="1"/>
</dbReference>
<keyword evidence="13" id="KW-1185">Reference proteome</keyword>
<dbReference type="SUPFAM" id="SSF63829">
    <property type="entry name" value="Calcium-dependent phosphotriesterase"/>
    <property type="match status" value="3"/>
</dbReference>
<protein>
    <recommendedName>
        <fullName evidence="2">histidine kinase</fullName>
        <ecNumber evidence="2">2.7.13.3</ecNumber>
    </recommendedName>
</protein>
<dbReference type="GO" id="GO:0003700">
    <property type="term" value="F:DNA-binding transcription factor activity"/>
    <property type="evidence" value="ECO:0007669"/>
    <property type="project" value="InterPro"/>
</dbReference>
<keyword evidence="8" id="KW-0812">Transmembrane</keyword>
<dbReference type="GO" id="GO:0000155">
    <property type="term" value="F:phosphorelay sensor kinase activity"/>
    <property type="evidence" value="ECO:0007669"/>
    <property type="project" value="InterPro"/>
</dbReference>
<comment type="catalytic activity">
    <reaction evidence="1">
        <text>ATP + protein L-histidine = ADP + protein N-phospho-L-histidine.</text>
        <dbReference type="EC" id="2.7.13.3"/>
    </reaction>
</comment>
<dbReference type="InterPro" id="IPR001789">
    <property type="entry name" value="Sig_transdc_resp-reg_receiver"/>
</dbReference>
<dbReference type="InterPro" id="IPR011110">
    <property type="entry name" value="Reg_prop"/>
</dbReference>
<dbReference type="SUPFAM" id="SSF46689">
    <property type="entry name" value="Homeodomain-like"/>
    <property type="match status" value="1"/>
</dbReference>
<dbReference type="SMART" id="SM00387">
    <property type="entry name" value="HATPase_c"/>
    <property type="match status" value="1"/>
</dbReference>
<dbReference type="InterPro" id="IPR009057">
    <property type="entry name" value="Homeodomain-like_sf"/>
</dbReference>
<dbReference type="InterPro" id="IPR036097">
    <property type="entry name" value="HisK_dim/P_sf"/>
</dbReference>
<dbReference type="CDD" id="cd17574">
    <property type="entry name" value="REC_OmpR"/>
    <property type="match status" value="1"/>
</dbReference>
<dbReference type="PANTHER" id="PTHR43547">
    <property type="entry name" value="TWO-COMPONENT HISTIDINE KINASE"/>
    <property type="match status" value="1"/>
</dbReference>
<dbReference type="PROSITE" id="PS50109">
    <property type="entry name" value="HIS_KIN"/>
    <property type="match status" value="1"/>
</dbReference>
<dbReference type="InterPro" id="IPR011006">
    <property type="entry name" value="CheY-like_superfamily"/>
</dbReference>
<dbReference type="PANTHER" id="PTHR43547:SF2">
    <property type="entry name" value="HYBRID SIGNAL TRANSDUCTION HISTIDINE KINASE C"/>
    <property type="match status" value="1"/>
</dbReference>
<dbReference type="EMBL" id="WAAT01000050">
    <property type="protein sequence ID" value="KAB1067281.1"/>
    <property type="molecule type" value="Genomic_DNA"/>
</dbReference>